<proteinExistence type="predicted"/>
<reference evidence="1" key="1">
    <citation type="submission" date="2022-06" db="EMBL/GenBank/DDBJ databases">
        <title>Phylogenomic reconstructions and comparative analyses of Kickxellomycotina fungi.</title>
        <authorList>
            <person name="Reynolds N.K."/>
            <person name="Stajich J.E."/>
            <person name="Barry K."/>
            <person name="Grigoriev I.V."/>
            <person name="Crous P."/>
            <person name="Smith M.E."/>
        </authorList>
    </citation>
    <scope>NUCLEOTIDE SEQUENCE</scope>
    <source>
        <strain evidence="1">RSA 2271</strain>
    </source>
</reference>
<dbReference type="EMBL" id="JAMZIH010000206">
    <property type="protein sequence ID" value="KAJ1679736.1"/>
    <property type="molecule type" value="Genomic_DNA"/>
</dbReference>
<gene>
    <name evidence="1" type="ORF">EV182_001433</name>
</gene>
<evidence type="ECO:0000313" key="2">
    <source>
        <dbReference type="Proteomes" id="UP001145114"/>
    </source>
</evidence>
<sequence length="451" mass="50108">TVPAIIPFHFGSLGFLTVFNYRRAKEVLTNSLTRGVKINLRMRFTCTVYRLIDRQDHDGYKGEAESQDQRQTPTPSGQPPKVRYKYESPQDLLSRTLSETSIFNGQFKPSVTAGPSAARIANSDITNNSNNNNNNNNDSMADDDTPVQHIPTCYESEWEDMPPEFRNEVHKVWRKGETFQVLNEVVVDRGQCPYMAMLELYGDGDLLTTVQADGLVLSTPTGSTAYSLAAGGSLVHPEIPAMLVTPICAHTLSFRPMLLPDSMVIRVVVPPDSRGTAWASFDGRNRIELQRGDHIQITASQFPLPTVCANQSQSKDWFLSLRRCLSWNERKRQKRFDPLESSQFRSSSSADRGNDVVDEDDNNDSDSHSNSVGVGATSNKAQHHSNLDGSSDIDDDDDEEEEEAMHNTMVNSMINAKLTLSSSSSRLSVEPDEHANTNSSDSNNDSEHESA</sequence>
<name>A0ACC1HWM1_9FUNG</name>
<keyword evidence="2" id="KW-1185">Reference proteome</keyword>
<dbReference type="Proteomes" id="UP001145114">
    <property type="component" value="Unassembled WGS sequence"/>
</dbReference>
<organism evidence="1 2">
    <name type="scientific">Spiromyces aspiralis</name>
    <dbReference type="NCBI Taxonomy" id="68401"/>
    <lineage>
        <taxon>Eukaryota</taxon>
        <taxon>Fungi</taxon>
        <taxon>Fungi incertae sedis</taxon>
        <taxon>Zoopagomycota</taxon>
        <taxon>Kickxellomycotina</taxon>
        <taxon>Kickxellomycetes</taxon>
        <taxon>Kickxellales</taxon>
        <taxon>Kickxellaceae</taxon>
        <taxon>Spiromyces</taxon>
    </lineage>
</organism>
<comment type="caution">
    <text evidence="1">The sequence shown here is derived from an EMBL/GenBank/DDBJ whole genome shotgun (WGS) entry which is preliminary data.</text>
</comment>
<accession>A0ACC1HWM1</accession>
<evidence type="ECO:0000313" key="1">
    <source>
        <dbReference type="EMBL" id="KAJ1679736.1"/>
    </source>
</evidence>
<protein>
    <submittedName>
        <fullName evidence="1">Uncharacterized protein</fullName>
    </submittedName>
</protein>
<feature type="non-terminal residue" evidence="1">
    <location>
        <position position="1"/>
    </location>
</feature>